<organism evidence="15 16">
    <name type="scientific">Rhipicephalus microplus</name>
    <name type="common">Cattle tick</name>
    <name type="synonym">Boophilus microplus</name>
    <dbReference type="NCBI Taxonomy" id="6941"/>
    <lineage>
        <taxon>Eukaryota</taxon>
        <taxon>Metazoa</taxon>
        <taxon>Ecdysozoa</taxon>
        <taxon>Arthropoda</taxon>
        <taxon>Chelicerata</taxon>
        <taxon>Arachnida</taxon>
        <taxon>Acari</taxon>
        <taxon>Parasitiformes</taxon>
        <taxon>Ixodida</taxon>
        <taxon>Ixodoidea</taxon>
        <taxon>Ixodidae</taxon>
        <taxon>Rhipicephalinae</taxon>
        <taxon>Rhipicephalus</taxon>
        <taxon>Boophilus</taxon>
    </lineage>
</organism>
<dbReference type="GO" id="GO:1990904">
    <property type="term" value="C:ribonucleoprotein complex"/>
    <property type="evidence" value="ECO:0007669"/>
    <property type="project" value="UniProtKB-KW"/>
</dbReference>
<evidence type="ECO:0000313" key="15">
    <source>
        <dbReference type="EMBL" id="KAH8024623.1"/>
    </source>
</evidence>
<feature type="active site" evidence="9">
    <location>
        <position position="255"/>
    </location>
</feature>
<feature type="signal peptide" evidence="14">
    <location>
        <begin position="1"/>
        <end position="21"/>
    </location>
</feature>
<dbReference type="Proteomes" id="UP000821866">
    <property type="component" value="Unassembled WGS sequence"/>
</dbReference>
<dbReference type="PANTHER" id="PTHR45679">
    <property type="entry name" value="ER DEGRADATION-ENHANCING ALPHA-MANNOSIDASE-LIKE PROTEIN 2"/>
    <property type="match status" value="1"/>
</dbReference>
<dbReference type="Gene3D" id="1.50.10.10">
    <property type="match status" value="1"/>
</dbReference>
<evidence type="ECO:0000256" key="2">
    <source>
        <dbReference type="ARBA" id="ARBA00005251"/>
    </source>
</evidence>
<evidence type="ECO:0000256" key="3">
    <source>
        <dbReference type="ARBA" id="ARBA00007658"/>
    </source>
</evidence>
<feature type="compositionally biased region" description="Polar residues" evidence="13">
    <location>
        <begin position="716"/>
        <end position="735"/>
    </location>
</feature>
<evidence type="ECO:0000256" key="11">
    <source>
        <dbReference type="RuleBase" id="RU003815"/>
    </source>
</evidence>
<dbReference type="EC" id="3.2.1.-" evidence="12"/>
<feature type="chain" id="PRO_5039897349" description="alpha-1,2-Mannosidase" evidence="14">
    <location>
        <begin position="22"/>
        <end position="1052"/>
    </location>
</feature>
<feature type="active site" description="Proton donor" evidence="9">
    <location>
        <position position="114"/>
    </location>
</feature>
<dbReference type="EMBL" id="JABSTU010000007">
    <property type="protein sequence ID" value="KAH8024623.1"/>
    <property type="molecule type" value="Genomic_DNA"/>
</dbReference>
<dbReference type="GO" id="GO:0005509">
    <property type="term" value="F:calcium ion binding"/>
    <property type="evidence" value="ECO:0007669"/>
    <property type="project" value="InterPro"/>
</dbReference>
<dbReference type="Gene3D" id="3.30.230.10">
    <property type="match status" value="1"/>
</dbReference>
<keyword evidence="14" id="KW-0732">Signal</keyword>
<accession>A0A9J6DQZ6</accession>
<dbReference type="FunFam" id="1.50.10.10:FF:000015">
    <property type="entry name" value="alpha-1,2-Mannosidase"/>
    <property type="match status" value="1"/>
</dbReference>
<evidence type="ECO:0000256" key="1">
    <source>
        <dbReference type="ARBA" id="ARBA00004240"/>
    </source>
</evidence>
<keyword evidence="6" id="KW-0325">Glycoprotein</keyword>
<dbReference type="GO" id="GO:0044322">
    <property type="term" value="C:endoplasmic reticulum quality control compartment"/>
    <property type="evidence" value="ECO:0007669"/>
    <property type="project" value="GOC"/>
</dbReference>
<gene>
    <name evidence="15" type="ORF">HPB51_000063</name>
</gene>
<comment type="cofactor">
    <cofactor evidence="10">
        <name>Ca(2+)</name>
        <dbReference type="ChEBI" id="CHEBI:29108"/>
    </cofactor>
</comment>
<comment type="similarity">
    <text evidence="3 12">Belongs to the glycosyl hydrolase 47 family.</text>
</comment>
<dbReference type="GO" id="GO:0005975">
    <property type="term" value="P:carbohydrate metabolic process"/>
    <property type="evidence" value="ECO:0007669"/>
    <property type="project" value="InterPro"/>
</dbReference>
<evidence type="ECO:0000256" key="8">
    <source>
        <dbReference type="ARBA" id="ARBA00054385"/>
    </source>
</evidence>
<name>A0A9J6DQZ6_RHIMP</name>
<dbReference type="GO" id="GO:1904380">
    <property type="term" value="P:endoplasmic reticulum mannose trimming"/>
    <property type="evidence" value="ECO:0007669"/>
    <property type="project" value="InterPro"/>
</dbReference>
<feature type="region of interest" description="Disordered" evidence="13">
    <location>
        <begin position="614"/>
        <end position="683"/>
    </location>
</feature>
<keyword evidence="5 11" id="KW-0689">Ribosomal protein</keyword>
<evidence type="ECO:0000256" key="5">
    <source>
        <dbReference type="ARBA" id="ARBA00022980"/>
    </source>
</evidence>
<comment type="subcellular location">
    <subcellularLocation>
        <location evidence="1">Endoplasmic reticulum</location>
    </subcellularLocation>
</comment>
<dbReference type="GO" id="GO:0004571">
    <property type="term" value="F:mannosyl-oligosaccharide 1,2-alpha-mannosidase activity"/>
    <property type="evidence" value="ECO:0007669"/>
    <property type="project" value="InterPro"/>
</dbReference>
<feature type="binding site" evidence="10">
    <location>
        <position position="472"/>
    </location>
    <ligand>
        <name>Ca(2+)</name>
        <dbReference type="ChEBI" id="CHEBI:29108"/>
    </ligand>
</feature>
<comment type="caution">
    <text evidence="15">The sequence shown here is derived from an EMBL/GenBank/DDBJ whole genome shotgun (WGS) entry which is preliminary data.</text>
</comment>
<protein>
    <recommendedName>
        <fullName evidence="12">alpha-1,2-Mannosidase</fullName>
        <ecNumber evidence="12">3.2.1.-</ecNumber>
    </recommendedName>
</protein>
<dbReference type="InterPro" id="IPR044674">
    <property type="entry name" value="EDEM1/2/3"/>
</dbReference>
<dbReference type="InterPro" id="IPR036026">
    <property type="entry name" value="Seven-hairpin_glycosidases"/>
</dbReference>
<feature type="compositionally biased region" description="Polar residues" evidence="13">
    <location>
        <begin position="654"/>
        <end position="664"/>
    </location>
</feature>
<evidence type="ECO:0000256" key="10">
    <source>
        <dbReference type="PIRSR" id="PIRSR601382-2"/>
    </source>
</evidence>
<feature type="active site" description="Proton donor" evidence="9">
    <location>
        <position position="348"/>
    </location>
</feature>
<dbReference type="SUPFAM" id="SSF48225">
    <property type="entry name" value="Seven-hairpin glycosidases"/>
    <property type="match status" value="1"/>
</dbReference>
<dbReference type="AlphaFoldDB" id="A0A9J6DQZ6"/>
<keyword evidence="16" id="KW-1185">Reference proteome</keyword>
<comment type="function">
    <text evidence="8">Involved in the endoplasmic reticulum-associated degradation (ERAD) pathway that targets misfolded glycoproteins for degradation in an N-glycan-dependent manner. May initiate ERAD by promoting the first mannose trimming step of ERAD substrates, from Man9GlcNAc2 to Man8GlcNAc2. Seems to recognize and bind to exposed hydrophobic regions in target proteins.</text>
</comment>
<feature type="compositionally biased region" description="Acidic residues" evidence="13">
    <location>
        <begin position="667"/>
        <end position="683"/>
    </location>
</feature>
<evidence type="ECO:0000256" key="13">
    <source>
        <dbReference type="SAM" id="MobiDB-lite"/>
    </source>
</evidence>
<dbReference type="InterPro" id="IPR020568">
    <property type="entry name" value="Ribosomal_Su5_D2-typ_SF"/>
</dbReference>
<dbReference type="GO" id="GO:0022626">
    <property type="term" value="C:cytosolic ribosome"/>
    <property type="evidence" value="ECO:0007669"/>
    <property type="project" value="UniProtKB-ARBA"/>
</dbReference>
<dbReference type="VEuPathDB" id="VectorBase:LOC119170127"/>
<dbReference type="SUPFAM" id="SSF54211">
    <property type="entry name" value="Ribosomal protein S5 domain 2-like"/>
    <property type="match status" value="1"/>
</dbReference>
<dbReference type="GO" id="GO:1904154">
    <property type="term" value="P:positive regulation of retrograde protein transport, ER to cytosol"/>
    <property type="evidence" value="ECO:0007669"/>
    <property type="project" value="UniProtKB-ARBA"/>
</dbReference>
<dbReference type="InterPro" id="IPR020574">
    <property type="entry name" value="Ribosomal_uS9_CS"/>
</dbReference>
<dbReference type="InterPro" id="IPR000754">
    <property type="entry name" value="Ribosomal_uS9"/>
</dbReference>
<evidence type="ECO:0000256" key="9">
    <source>
        <dbReference type="PIRSR" id="PIRSR601382-1"/>
    </source>
</evidence>
<proteinExistence type="inferred from homology"/>
<dbReference type="PROSITE" id="PS00360">
    <property type="entry name" value="RIBOSOMAL_S9"/>
    <property type="match status" value="1"/>
</dbReference>
<evidence type="ECO:0000256" key="7">
    <source>
        <dbReference type="ARBA" id="ARBA00023274"/>
    </source>
</evidence>
<dbReference type="GO" id="GO:0016020">
    <property type="term" value="C:membrane"/>
    <property type="evidence" value="ECO:0007669"/>
    <property type="project" value="InterPro"/>
</dbReference>
<feature type="active site" evidence="9">
    <location>
        <position position="369"/>
    </location>
</feature>
<keyword evidence="7 11" id="KW-0687">Ribonucleoprotein</keyword>
<reference evidence="15" key="2">
    <citation type="submission" date="2021-09" db="EMBL/GenBank/DDBJ databases">
        <authorList>
            <person name="Jia N."/>
            <person name="Wang J."/>
            <person name="Shi W."/>
            <person name="Du L."/>
            <person name="Sun Y."/>
            <person name="Zhan W."/>
            <person name="Jiang J."/>
            <person name="Wang Q."/>
            <person name="Zhang B."/>
            <person name="Ji P."/>
            <person name="Sakyi L.B."/>
            <person name="Cui X."/>
            <person name="Yuan T."/>
            <person name="Jiang B."/>
            <person name="Yang W."/>
            <person name="Lam T.T.-Y."/>
            <person name="Chang Q."/>
            <person name="Ding S."/>
            <person name="Wang X."/>
            <person name="Zhu J."/>
            <person name="Ruan X."/>
            <person name="Zhao L."/>
            <person name="Wei J."/>
            <person name="Que T."/>
            <person name="Du C."/>
            <person name="Cheng J."/>
            <person name="Dai P."/>
            <person name="Han X."/>
            <person name="Huang E."/>
            <person name="Gao Y."/>
            <person name="Liu J."/>
            <person name="Shao H."/>
            <person name="Ye R."/>
            <person name="Li L."/>
            <person name="Wei W."/>
            <person name="Wang X."/>
            <person name="Wang C."/>
            <person name="Huo Q."/>
            <person name="Li W."/>
            <person name="Guo W."/>
            <person name="Chen H."/>
            <person name="Chen S."/>
            <person name="Zhou L."/>
            <person name="Zhou L."/>
            <person name="Ni X."/>
            <person name="Tian J."/>
            <person name="Zhou Y."/>
            <person name="Sheng Y."/>
            <person name="Liu T."/>
            <person name="Pan Y."/>
            <person name="Xia L."/>
            <person name="Li J."/>
            <person name="Zhao F."/>
            <person name="Cao W."/>
        </authorList>
    </citation>
    <scope>NUCLEOTIDE SEQUENCE</scope>
    <source>
        <strain evidence="15">Rmic-2018</strain>
        <tissue evidence="15">Larvae</tissue>
    </source>
</reference>
<sequence>MGSLVHVILLLSCMIIPHVSSEKFSDRKLGIYRSHVLEMFQHAYDGYMKYAYPYDELRPLSCDGIDTWGSFSLTLIDALDTLAVMGNYTEFRKVAAMIAENINFNININVSVFETNIRVVGGLLSAHLLYRKAQMPLEPGWPCSGPLLRLAEDVATRLLPAFDTKTGMPYGTVNLMNGVPLGETSITCTAGVGTFLIEFATLSRLTGNPVFEQVALRALRALWKARTSIGLVGNHIDVQLGIWTATDSGIGAGVDSYYEYLVKGAIMLQRPELMRMFKEYEKTISKYMKRDDWYFWVENSSGKVTMPVFQSLEAFWPGLLTLIGDLDNARKSLYNYHQIWREYGFTPEFYEVVHGRAHPKRDGYPLRPELVESLVYLYQATKDPHFLEIGVDILESIRHSAKTECGYATIKKVGDHTLEDRMESFFLAETTKYLYLLFTPDHFIHNNGSSADIIQTSSGECIIDTGAYIFNTEAHPVDVAAVHCCSVDKALEDQALRDFAKEFDVSKLLLDEHRDDFIKPLRVSENVGDTDDIGNGGKPHCAESSTDKEQPSSLSAPFLSSDKEGEDDETNSVTGEAKGSHRPNLSIADSDDKALKNEGEVLDATKLELLHNDHIPTDRNGEAGDSMQDVAAGYPHSTKSGATETGDTDELQPQLPQAVSTETSADPFEEESSNDYDRDEEEFDDEIEEYMRNQASADDNYGKPVDETEPAEQPADLNSSEPVSTSLDADNGSQESVQAVVHTSAGMGDSGVVNSAKADGAKDNAEVSEFGNQGKENRVQDGLGDRLGSNNTDGLNTSASITVNAMAGWKAEVEEVMLNPGEEENVMIGDANESETRTSSGVTAHSIGFLQQALQEEFDKKSAVKTEDYEHCVKKPAKELNGWVMLTCPSQPFTSRLAFRGEMFNVGPTKETIQSVQVFGRKKTATAVAYCKRGNGLLKVNGRPLENIEPLTLRYKLLEPILLLGKERFAGVDIRIRVKGGGNVAQIYAIRQAISKALVAYYQKYVDEQSKKEIKDTLIQYDRTLLVADPRRCEPKKFGGPGARARYQKSYR</sequence>
<evidence type="ECO:0000256" key="6">
    <source>
        <dbReference type="ARBA" id="ARBA00023180"/>
    </source>
</evidence>
<dbReference type="FunFam" id="3.30.230.10:FF:000184">
    <property type="entry name" value="40S ribosomal protein S16"/>
    <property type="match status" value="1"/>
</dbReference>
<dbReference type="GO" id="GO:0006412">
    <property type="term" value="P:translation"/>
    <property type="evidence" value="ECO:0007669"/>
    <property type="project" value="InterPro"/>
</dbReference>
<dbReference type="InterPro" id="IPR014721">
    <property type="entry name" value="Ribsml_uS5_D2-typ_fold_subgr"/>
</dbReference>
<keyword evidence="12" id="KW-0326">Glycosidase</keyword>
<keyword evidence="10" id="KW-0479">Metal-binding</keyword>
<dbReference type="GO" id="GO:0003735">
    <property type="term" value="F:structural constituent of ribosome"/>
    <property type="evidence" value="ECO:0007669"/>
    <property type="project" value="InterPro"/>
</dbReference>
<dbReference type="PRINTS" id="PR00747">
    <property type="entry name" value="GLYHDRLASE47"/>
</dbReference>
<dbReference type="InterPro" id="IPR012341">
    <property type="entry name" value="6hp_glycosidase-like_sf"/>
</dbReference>
<evidence type="ECO:0000313" key="16">
    <source>
        <dbReference type="Proteomes" id="UP000821866"/>
    </source>
</evidence>
<dbReference type="Pfam" id="PF00380">
    <property type="entry name" value="Ribosomal_S9"/>
    <property type="match status" value="1"/>
</dbReference>
<evidence type="ECO:0000256" key="14">
    <source>
        <dbReference type="SAM" id="SignalP"/>
    </source>
</evidence>
<feature type="region of interest" description="Disordered" evidence="13">
    <location>
        <begin position="755"/>
        <end position="795"/>
    </location>
</feature>
<evidence type="ECO:0000256" key="12">
    <source>
        <dbReference type="RuleBase" id="RU361193"/>
    </source>
</evidence>
<dbReference type="Pfam" id="PF01532">
    <property type="entry name" value="Glyco_hydro_47"/>
    <property type="match status" value="1"/>
</dbReference>
<comment type="similarity">
    <text evidence="2 11">Belongs to the universal ribosomal protein uS9 family.</text>
</comment>
<keyword evidence="10" id="KW-0106">Calcium</keyword>
<evidence type="ECO:0000256" key="4">
    <source>
        <dbReference type="ARBA" id="ARBA00022824"/>
    </source>
</evidence>
<feature type="region of interest" description="Disordered" evidence="13">
    <location>
        <begin position="526"/>
        <end position="592"/>
    </location>
</feature>
<dbReference type="InterPro" id="IPR001382">
    <property type="entry name" value="Glyco_hydro_47"/>
</dbReference>
<reference evidence="15" key="1">
    <citation type="journal article" date="2020" name="Cell">
        <title>Large-Scale Comparative Analyses of Tick Genomes Elucidate Their Genetic Diversity and Vector Capacities.</title>
        <authorList>
            <consortium name="Tick Genome and Microbiome Consortium (TIGMIC)"/>
            <person name="Jia N."/>
            <person name="Wang J."/>
            <person name="Shi W."/>
            <person name="Du L."/>
            <person name="Sun Y."/>
            <person name="Zhan W."/>
            <person name="Jiang J.F."/>
            <person name="Wang Q."/>
            <person name="Zhang B."/>
            <person name="Ji P."/>
            <person name="Bell-Sakyi L."/>
            <person name="Cui X.M."/>
            <person name="Yuan T.T."/>
            <person name="Jiang B.G."/>
            <person name="Yang W.F."/>
            <person name="Lam T.T."/>
            <person name="Chang Q.C."/>
            <person name="Ding S.J."/>
            <person name="Wang X.J."/>
            <person name="Zhu J.G."/>
            <person name="Ruan X.D."/>
            <person name="Zhao L."/>
            <person name="Wei J.T."/>
            <person name="Ye R.Z."/>
            <person name="Que T.C."/>
            <person name="Du C.H."/>
            <person name="Zhou Y.H."/>
            <person name="Cheng J.X."/>
            <person name="Dai P.F."/>
            <person name="Guo W.B."/>
            <person name="Han X.H."/>
            <person name="Huang E.J."/>
            <person name="Li L.F."/>
            <person name="Wei W."/>
            <person name="Gao Y.C."/>
            <person name="Liu J.Z."/>
            <person name="Shao H.Z."/>
            <person name="Wang X."/>
            <person name="Wang C.C."/>
            <person name="Yang T.C."/>
            <person name="Huo Q.B."/>
            <person name="Li W."/>
            <person name="Chen H.Y."/>
            <person name="Chen S.E."/>
            <person name="Zhou L.G."/>
            <person name="Ni X.B."/>
            <person name="Tian J.H."/>
            <person name="Sheng Y."/>
            <person name="Liu T."/>
            <person name="Pan Y.S."/>
            <person name="Xia L.Y."/>
            <person name="Li J."/>
            <person name="Zhao F."/>
            <person name="Cao W.C."/>
        </authorList>
    </citation>
    <scope>NUCLEOTIDE SEQUENCE</scope>
    <source>
        <strain evidence="15">Rmic-2018</strain>
    </source>
</reference>
<feature type="region of interest" description="Disordered" evidence="13">
    <location>
        <begin position="695"/>
        <end position="735"/>
    </location>
</feature>
<dbReference type="PANTHER" id="PTHR45679:SF6">
    <property type="entry name" value="ER DEGRADATION-ENHANCING ALPHA-MANNOSIDASE-LIKE PROTEIN 2"/>
    <property type="match status" value="1"/>
</dbReference>
<keyword evidence="4" id="KW-0256">Endoplasmic reticulum</keyword>
<keyword evidence="12" id="KW-0378">Hydrolase</keyword>